<keyword evidence="3" id="KW-1185">Reference proteome</keyword>
<evidence type="ECO:0000256" key="1">
    <source>
        <dbReference type="SAM" id="MobiDB-lite"/>
    </source>
</evidence>
<organism evidence="2 3">
    <name type="scientific">Portunus trituberculatus</name>
    <name type="common">Swimming crab</name>
    <name type="synonym">Neptunus trituberculatus</name>
    <dbReference type="NCBI Taxonomy" id="210409"/>
    <lineage>
        <taxon>Eukaryota</taxon>
        <taxon>Metazoa</taxon>
        <taxon>Ecdysozoa</taxon>
        <taxon>Arthropoda</taxon>
        <taxon>Crustacea</taxon>
        <taxon>Multicrustacea</taxon>
        <taxon>Malacostraca</taxon>
        <taxon>Eumalacostraca</taxon>
        <taxon>Eucarida</taxon>
        <taxon>Decapoda</taxon>
        <taxon>Pleocyemata</taxon>
        <taxon>Brachyura</taxon>
        <taxon>Eubrachyura</taxon>
        <taxon>Portunoidea</taxon>
        <taxon>Portunidae</taxon>
        <taxon>Portuninae</taxon>
        <taxon>Portunus</taxon>
    </lineage>
</organism>
<dbReference type="Proteomes" id="UP000324222">
    <property type="component" value="Unassembled WGS sequence"/>
</dbReference>
<evidence type="ECO:0000313" key="3">
    <source>
        <dbReference type="Proteomes" id="UP000324222"/>
    </source>
</evidence>
<dbReference type="EMBL" id="VSRR010024393">
    <property type="protein sequence ID" value="MPC66170.1"/>
    <property type="molecule type" value="Genomic_DNA"/>
</dbReference>
<feature type="region of interest" description="Disordered" evidence="1">
    <location>
        <begin position="81"/>
        <end position="105"/>
    </location>
</feature>
<accession>A0A5B7H250</accession>
<gene>
    <name evidence="2" type="ORF">E2C01_060316</name>
</gene>
<name>A0A5B7H250_PORTR</name>
<reference evidence="2 3" key="1">
    <citation type="submission" date="2019-05" db="EMBL/GenBank/DDBJ databases">
        <title>Another draft genome of Portunus trituberculatus and its Hox gene families provides insights of decapod evolution.</title>
        <authorList>
            <person name="Jeong J.-H."/>
            <person name="Song I."/>
            <person name="Kim S."/>
            <person name="Choi T."/>
            <person name="Kim D."/>
            <person name="Ryu S."/>
            <person name="Kim W."/>
        </authorList>
    </citation>
    <scope>NUCLEOTIDE SEQUENCE [LARGE SCALE GENOMIC DNA]</scope>
    <source>
        <tissue evidence="2">Muscle</tissue>
    </source>
</reference>
<dbReference type="AlphaFoldDB" id="A0A5B7H250"/>
<evidence type="ECO:0000313" key="2">
    <source>
        <dbReference type="EMBL" id="MPC66170.1"/>
    </source>
</evidence>
<proteinExistence type="predicted"/>
<comment type="caution">
    <text evidence="2">The sequence shown here is derived from an EMBL/GenBank/DDBJ whole genome shotgun (WGS) entry which is preliminary data.</text>
</comment>
<protein>
    <submittedName>
        <fullName evidence="2">Uncharacterized protein</fullName>
    </submittedName>
</protein>
<sequence length="105" mass="11969">MFTDFRVHGILMIRPFAVQIITNLNSVYSFLILKVQLTDLPIRHSYLSCHLPGQIRRYPKFTASSPGRTVNRRYLVSLLPLPHSHPSHRPGRPRSTVSPPASKVL</sequence>